<proteinExistence type="predicted"/>
<evidence type="ECO:0000313" key="2">
    <source>
        <dbReference type="Proteomes" id="UP000679307"/>
    </source>
</evidence>
<sequence length="217" mass="21165">MTSTAPRATAPRRRRLTGAAVATGLAGSVVLAASLGASLSGFTATITNATNTASSAALAVSETSGGATCLSYDSTANCTTINKYGGTGTPLAPGSSNTTTVTFNNTGSVAVGSATLAPGTCVATTTGATGATTPSTPNTTAGNLCSVLQVAVYKGATATGTPYYNGSMSAFAATAAIEPIAVAANQAYTFKVTLPAAATTAIQGQQVSQPLTWTFNQ</sequence>
<organism evidence="1 2">
    <name type="scientific">Nocardioides aquaticus</name>
    <dbReference type="NCBI Taxonomy" id="160826"/>
    <lineage>
        <taxon>Bacteria</taxon>
        <taxon>Bacillati</taxon>
        <taxon>Actinomycetota</taxon>
        <taxon>Actinomycetes</taxon>
        <taxon>Propionibacteriales</taxon>
        <taxon>Nocardioidaceae</taxon>
        <taxon>Nocardioides</taxon>
    </lineage>
</organism>
<dbReference type="RefSeq" id="WP_214057975.1">
    <property type="nucleotide sequence ID" value="NZ_BAAAHS010000194.1"/>
</dbReference>
<keyword evidence="2" id="KW-1185">Reference proteome</keyword>
<name>A0ABX8ED48_9ACTN</name>
<protein>
    <recommendedName>
        <fullName evidence="3">Tat pathway signal sequence domain protein</fullName>
    </recommendedName>
</protein>
<gene>
    <name evidence="1" type="ORF">ENKNEFLB_00766</name>
</gene>
<dbReference type="EMBL" id="CP075371">
    <property type="protein sequence ID" value="QVT78389.1"/>
    <property type="molecule type" value="Genomic_DNA"/>
</dbReference>
<reference evidence="1 2" key="1">
    <citation type="submission" date="2021-05" db="EMBL/GenBank/DDBJ databases">
        <title>Complete genome of Nocardioides aquaticus KCTC 9944T isolated from meromictic and hypersaline Ekho Lake, Antarctica.</title>
        <authorList>
            <person name="Hwang K."/>
            <person name="Kim K.M."/>
            <person name="Choe H."/>
        </authorList>
    </citation>
    <scope>NUCLEOTIDE SEQUENCE [LARGE SCALE GENOMIC DNA]</scope>
    <source>
        <strain evidence="1 2">KCTC 9944</strain>
    </source>
</reference>
<evidence type="ECO:0008006" key="3">
    <source>
        <dbReference type="Google" id="ProtNLM"/>
    </source>
</evidence>
<evidence type="ECO:0000313" key="1">
    <source>
        <dbReference type="EMBL" id="QVT78389.1"/>
    </source>
</evidence>
<dbReference type="Proteomes" id="UP000679307">
    <property type="component" value="Chromosome"/>
</dbReference>
<accession>A0ABX8ED48</accession>